<gene>
    <name evidence="2" type="ORF">SIK69_07570</name>
</gene>
<dbReference type="InterPro" id="IPR016047">
    <property type="entry name" value="M23ase_b-sheet_dom"/>
</dbReference>
<accession>A0ABU4QL91</accession>
<dbReference type="GO" id="GO:0016787">
    <property type="term" value="F:hydrolase activity"/>
    <property type="evidence" value="ECO:0007669"/>
    <property type="project" value="UniProtKB-KW"/>
</dbReference>
<keyword evidence="3" id="KW-1185">Reference proteome</keyword>
<dbReference type="RefSeq" id="WP_319785786.1">
    <property type="nucleotide sequence ID" value="NZ_JAWXRD010000009.1"/>
</dbReference>
<proteinExistence type="predicted"/>
<keyword evidence="2" id="KW-0378">Hydrolase</keyword>
<dbReference type="PANTHER" id="PTHR21666">
    <property type="entry name" value="PEPTIDASE-RELATED"/>
    <property type="match status" value="1"/>
</dbReference>
<sequence length="261" mass="28671">MSPLTGSASNQAGFTLALVSIGQLSVVTTEEIFTPVLLMREKEKTPLLAQMAGTTYPRFLAPLAIPLRVTSSFRFRYHPVTHRFAQHEGTDYAAPRLTPVLASEQGIVVEADTHPFAGNYVVLQHPGGWRSRYLHLDKIIVTMGQKVARGNLIALSGNTGRTTGPHLHFELSWRGHLVNGEKYLSSSAHYANLHSVQAIARAPKPAVPKVIMIAEIAGKKKVIIKYQGKTIFASPNQTVFGNYKVVMQSGRYRLQNMTPTG</sequence>
<protein>
    <submittedName>
        <fullName evidence="2">M23 family metallopeptidase</fullName>
        <ecNumber evidence="2">3.4.24.-</ecNumber>
    </submittedName>
</protein>
<dbReference type="CDD" id="cd12797">
    <property type="entry name" value="M23_peptidase"/>
    <property type="match status" value="1"/>
</dbReference>
<comment type="caution">
    <text evidence="2">The sequence shown here is derived from an EMBL/GenBank/DDBJ whole genome shotgun (WGS) entry which is preliminary data.</text>
</comment>
<dbReference type="InterPro" id="IPR050570">
    <property type="entry name" value="Cell_wall_metabolism_enzyme"/>
</dbReference>
<name>A0ABU4QL91_9ENTR</name>
<dbReference type="PANTHER" id="PTHR21666:SF292">
    <property type="entry name" value="MUREIN DD-ENDOPEPTIDASE MEPM"/>
    <property type="match status" value="1"/>
</dbReference>
<evidence type="ECO:0000313" key="3">
    <source>
        <dbReference type="Proteomes" id="UP001275664"/>
    </source>
</evidence>
<dbReference type="Gene3D" id="2.70.70.10">
    <property type="entry name" value="Glucose Permease (Domain IIA)"/>
    <property type="match status" value="1"/>
</dbReference>
<dbReference type="Proteomes" id="UP001275664">
    <property type="component" value="Unassembled WGS sequence"/>
</dbReference>
<dbReference type="EMBL" id="JAWXRD010000009">
    <property type="protein sequence ID" value="MDX6040055.1"/>
    <property type="molecule type" value="Genomic_DNA"/>
</dbReference>
<dbReference type="InterPro" id="IPR011055">
    <property type="entry name" value="Dup_hybrid_motif"/>
</dbReference>
<dbReference type="EC" id="3.4.24.-" evidence="2"/>
<dbReference type="Pfam" id="PF01551">
    <property type="entry name" value="Peptidase_M23"/>
    <property type="match status" value="1"/>
</dbReference>
<reference evidence="2 3" key="1">
    <citation type="submission" date="2023-11" db="EMBL/GenBank/DDBJ databases">
        <title>Scandinavium wanjuensis sp. nov., isolated from lettuce South Korea.</title>
        <authorList>
            <person name="Park J."/>
            <person name="Park S."/>
            <person name="Oh K.K."/>
            <person name="Cho G.S."/>
            <person name="Franz C.M.A.P."/>
        </authorList>
    </citation>
    <scope>NUCLEOTIDE SEQUENCE [LARGE SCALE GENOMIC DNA]</scope>
    <source>
        <strain evidence="2 3">V105_6</strain>
    </source>
</reference>
<evidence type="ECO:0000313" key="2">
    <source>
        <dbReference type="EMBL" id="MDX6040055.1"/>
    </source>
</evidence>
<dbReference type="SUPFAM" id="SSF51261">
    <property type="entry name" value="Duplicated hybrid motif"/>
    <property type="match status" value="1"/>
</dbReference>
<feature type="domain" description="M23ase beta-sheet core" evidence="1">
    <location>
        <begin position="86"/>
        <end position="179"/>
    </location>
</feature>
<evidence type="ECO:0000259" key="1">
    <source>
        <dbReference type="Pfam" id="PF01551"/>
    </source>
</evidence>
<organism evidence="2 3">
    <name type="scientific">Scandinavium lactucae</name>
    <dbReference type="NCBI Taxonomy" id="3095028"/>
    <lineage>
        <taxon>Bacteria</taxon>
        <taxon>Pseudomonadati</taxon>
        <taxon>Pseudomonadota</taxon>
        <taxon>Gammaproteobacteria</taxon>
        <taxon>Enterobacterales</taxon>
        <taxon>Enterobacteriaceae</taxon>
        <taxon>Scandinavium</taxon>
    </lineage>
</organism>